<dbReference type="InterPro" id="IPR036928">
    <property type="entry name" value="AS_sf"/>
</dbReference>
<feature type="domain" description="Amidase" evidence="1">
    <location>
        <begin position="24"/>
        <end position="155"/>
    </location>
</feature>
<name>A0A7J7JHN1_BUGNE</name>
<dbReference type="PANTHER" id="PTHR11895">
    <property type="entry name" value="TRANSAMIDASE"/>
    <property type="match status" value="1"/>
</dbReference>
<gene>
    <name evidence="2" type="ORF">EB796_016590</name>
</gene>
<sequence length="167" mass="18692">MDNPPGFNEMYNVSALRHFKQAMQVRAHDMPPSIKAYTMFGEFIRRKDGSQIVARAMNCRPTLRKAYNDVLEKYDALIMPTIPFVAVKLPPLDLTPKEFIRALQSPVVNVTPFNLTGHPALSLNVGKVKPDDGGTKPLPVGLQIVCKHFEEAKLLNIAYGVEKLMTE</sequence>
<protein>
    <recommendedName>
        <fullName evidence="1">Amidase domain-containing protein</fullName>
    </recommendedName>
</protein>
<dbReference type="Gene3D" id="3.90.1300.10">
    <property type="entry name" value="Amidase signature (AS) domain"/>
    <property type="match status" value="1"/>
</dbReference>
<evidence type="ECO:0000259" key="1">
    <source>
        <dbReference type="Pfam" id="PF01425"/>
    </source>
</evidence>
<reference evidence="2" key="1">
    <citation type="submission" date="2020-06" db="EMBL/GenBank/DDBJ databases">
        <title>Draft genome of Bugula neritina, a colonial animal packing powerful symbionts and potential medicines.</title>
        <authorList>
            <person name="Rayko M."/>
        </authorList>
    </citation>
    <scope>NUCLEOTIDE SEQUENCE [LARGE SCALE GENOMIC DNA]</scope>
    <source>
        <strain evidence="2">Kwan_BN1</strain>
    </source>
</reference>
<dbReference type="InterPro" id="IPR000120">
    <property type="entry name" value="Amidase"/>
</dbReference>
<keyword evidence="3" id="KW-1185">Reference proteome</keyword>
<proteinExistence type="predicted"/>
<dbReference type="InterPro" id="IPR023631">
    <property type="entry name" value="Amidase_dom"/>
</dbReference>
<dbReference type="OrthoDB" id="421993at2759"/>
<evidence type="ECO:0000313" key="2">
    <source>
        <dbReference type="EMBL" id="KAF6025111.1"/>
    </source>
</evidence>
<dbReference type="Proteomes" id="UP000593567">
    <property type="component" value="Unassembled WGS sequence"/>
</dbReference>
<dbReference type="EMBL" id="VXIV02002496">
    <property type="protein sequence ID" value="KAF6025111.1"/>
    <property type="molecule type" value="Genomic_DNA"/>
</dbReference>
<dbReference type="GO" id="GO:0003824">
    <property type="term" value="F:catalytic activity"/>
    <property type="evidence" value="ECO:0007669"/>
    <property type="project" value="InterPro"/>
</dbReference>
<dbReference type="PANTHER" id="PTHR11895:SF170">
    <property type="entry name" value="AMIDASE"/>
    <property type="match status" value="1"/>
</dbReference>
<organism evidence="2 3">
    <name type="scientific">Bugula neritina</name>
    <name type="common">Brown bryozoan</name>
    <name type="synonym">Sertularia neritina</name>
    <dbReference type="NCBI Taxonomy" id="10212"/>
    <lineage>
        <taxon>Eukaryota</taxon>
        <taxon>Metazoa</taxon>
        <taxon>Spiralia</taxon>
        <taxon>Lophotrochozoa</taxon>
        <taxon>Bryozoa</taxon>
        <taxon>Gymnolaemata</taxon>
        <taxon>Cheilostomatida</taxon>
        <taxon>Flustrina</taxon>
        <taxon>Buguloidea</taxon>
        <taxon>Bugulidae</taxon>
        <taxon>Bugula</taxon>
    </lineage>
</organism>
<evidence type="ECO:0000313" key="3">
    <source>
        <dbReference type="Proteomes" id="UP000593567"/>
    </source>
</evidence>
<dbReference type="AlphaFoldDB" id="A0A7J7JHN1"/>
<dbReference type="SUPFAM" id="SSF75304">
    <property type="entry name" value="Amidase signature (AS) enzymes"/>
    <property type="match status" value="1"/>
</dbReference>
<accession>A0A7J7JHN1</accession>
<comment type="caution">
    <text evidence="2">The sequence shown here is derived from an EMBL/GenBank/DDBJ whole genome shotgun (WGS) entry which is preliminary data.</text>
</comment>
<dbReference type="Pfam" id="PF01425">
    <property type="entry name" value="Amidase"/>
    <property type="match status" value="1"/>
</dbReference>